<keyword evidence="3" id="KW-1185">Reference proteome</keyword>
<reference evidence="2 3" key="1">
    <citation type="submission" date="2011-07" db="EMBL/GenBank/DDBJ databases">
        <authorList>
            <person name="Coyne R."/>
            <person name="Brami D."/>
            <person name="Johnson J."/>
            <person name="Hostetler J."/>
            <person name="Hannick L."/>
            <person name="Clark T."/>
            <person name="Cassidy-Hanley D."/>
            <person name="Inman J."/>
        </authorList>
    </citation>
    <scope>NUCLEOTIDE SEQUENCE [LARGE SCALE GENOMIC DNA]</scope>
    <source>
        <strain evidence="2 3">G5</strain>
    </source>
</reference>
<feature type="region of interest" description="Disordered" evidence="1">
    <location>
        <begin position="259"/>
        <end position="299"/>
    </location>
</feature>
<dbReference type="PANTHER" id="PTHR21580">
    <property type="entry name" value="SHIPPO-1-RELATED"/>
    <property type="match status" value="1"/>
</dbReference>
<dbReference type="Proteomes" id="UP000008983">
    <property type="component" value="Unassembled WGS sequence"/>
</dbReference>
<dbReference type="InParanoid" id="G0QSL4"/>
<sequence>MAFVYLSQKTNSFLNSQINSNTGPGTYNIRNGYSIKKSYAGFGSTEERQKNIKEQQITPGPGQYQTDITQLNNLKELQNEKVKSLQIKKPSQYFNCTSKRFEENSIKQKELIPGPGFYDFDINYLQQNKIQENNKQSQKIDIIDHLMKLNRYQVAPSIPSKANTYGYSENENGELSLNKLPMHLYNGDQIDSVGPGYYNPDDTMLRHNQQGTQWHKYQSRTIGILRDSANNNIGPGSYNAQVKQIPLYKLKQSPAFANKQAKSLTKQKSVQSLKTQSSLKYEKENKENSEEINPGPGHYFNQEYKIQTKAQKFQNFGSFTPSRFNQNEIFQNRVGPGQYNPVIKGLFEVKQPLQVQKIKQPPFLSSNSRFELSDKIIENLQKGYKGNFGTKDKRFKNKIEEIPGPGSYIEPFKEQIQQNAQSAVFKSNLDRQIIFQNPKEQKPPIGAYKLDYYDIQHKLLNIQNVDPEIKPIIPNLGFGCQEIRFKQNNIIDEIYEEEDEQQNYKSIDQKTKNKKERNTLPQAQRFNNKKEPEGPAPGDYNNNGLSWNKRTYNVHFAAF</sequence>
<protein>
    <submittedName>
        <fullName evidence="2">Uncharacterized protein</fullName>
    </submittedName>
</protein>
<gene>
    <name evidence="2" type="ORF">IMG5_102030</name>
</gene>
<dbReference type="STRING" id="857967.G0QSL4"/>
<dbReference type="InterPro" id="IPR010736">
    <property type="entry name" value="SHIPPO-rpt"/>
</dbReference>
<evidence type="ECO:0000313" key="2">
    <source>
        <dbReference type="EMBL" id="EGR31794.1"/>
    </source>
</evidence>
<organism evidence="2 3">
    <name type="scientific">Ichthyophthirius multifiliis</name>
    <name type="common">White spot disease agent</name>
    <name type="synonym">Ich</name>
    <dbReference type="NCBI Taxonomy" id="5932"/>
    <lineage>
        <taxon>Eukaryota</taxon>
        <taxon>Sar</taxon>
        <taxon>Alveolata</taxon>
        <taxon>Ciliophora</taxon>
        <taxon>Intramacronucleata</taxon>
        <taxon>Oligohymenophorea</taxon>
        <taxon>Hymenostomatida</taxon>
        <taxon>Ophryoglenina</taxon>
        <taxon>Ichthyophthirius</taxon>
    </lineage>
</organism>
<feature type="compositionally biased region" description="Polar residues" evidence="1">
    <location>
        <begin position="260"/>
        <end position="276"/>
    </location>
</feature>
<feature type="compositionally biased region" description="Basic and acidic residues" evidence="1">
    <location>
        <begin position="280"/>
        <end position="289"/>
    </location>
</feature>
<dbReference type="OrthoDB" id="406368at2759"/>
<evidence type="ECO:0000256" key="1">
    <source>
        <dbReference type="SAM" id="MobiDB-lite"/>
    </source>
</evidence>
<dbReference type="OMA" id="TRFEQKH"/>
<dbReference type="Pfam" id="PF07004">
    <property type="entry name" value="SHIPPO-rpt"/>
    <property type="match status" value="4"/>
</dbReference>
<name>G0QSL4_ICHMU</name>
<dbReference type="AlphaFoldDB" id="G0QSL4"/>
<dbReference type="InterPro" id="IPR051291">
    <property type="entry name" value="CIMAP"/>
</dbReference>
<accession>G0QSL4</accession>
<dbReference type="EMBL" id="GL983816">
    <property type="protein sequence ID" value="EGR31794.1"/>
    <property type="molecule type" value="Genomic_DNA"/>
</dbReference>
<proteinExistence type="predicted"/>
<feature type="region of interest" description="Disordered" evidence="1">
    <location>
        <begin position="499"/>
        <end position="544"/>
    </location>
</feature>
<evidence type="ECO:0000313" key="3">
    <source>
        <dbReference type="Proteomes" id="UP000008983"/>
    </source>
</evidence>
<dbReference type="RefSeq" id="XP_004035280.1">
    <property type="nucleotide sequence ID" value="XM_004035232.1"/>
</dbReference>
<dbReference type="PANTHER" id="PTHR21580:SF60">
    <property type="entry name" value="SPERM-TAIL PG-RICH REPEAT-CONTAINING PROTEIN 2"/>
    <property type="match status" value="1"/>
</dbReference>
<dbReference type="eggNOG" id="ENOG502QT7V">
    <property type="taxonomic scope" value="Eukaryota"/>
</dbReference>
<dbReference type="GeneID" id="14907937"/>